<name>A0A1G1ZWY5_9BACT</name>
<dbReference type="InterPro" id="IPR013325">
    <property type="entry name" value="RNA_pol_sigma_r2"/>
</dbReference>
<dbReference type="EMBL" id="MHJN01000027">
    <property type="protein sequence ID" value="OGY68387.1"/>
    <property type="molecule type" value="Genomic_DNA"/>
</dbReference>
<dbReference type="InterPro" id="IPR039425">
    <property type="entry name" value="RNA_pol_sigma-70-like"/>
</dbReference>
<dbReference type="InterPro" id="IPR007627">
    <property type="entry name" value="RNA_pol_sigma70_r2"/>
</dbReference>
<reference evidence="6 7" key="1">
    <citation type="journal article" date="2016" name="Nat. Commun.">
        <title>Thousands of microbial genomes shed light on interconnected biogeochemical processes in an aquifer system.</title>
        <authorList>
            <person name="Anantharaman K."/>
            <person name="Brown C.T."/>
            <person name="Hug L.A."/>
            <person name="Sharon I."/>
            <person name="Castelle C.J."/>
            <person name="Probst A.J."/>
            <person name="Thomas B.C."/>
            <person name="Singh A."/>
            <person name="Wilkins M.J."/>
            <person name="Karaoz U."/>
            <person name="Brodie E.L."/>
            <person name="Williams K.H."/>
            <person name="Hubbard S.S."/>
            <person name="Banfield J.F."/>
        </authorList>
    </citation>
    <scope>NUCLEOTIDE SEQUENCE [LARGE SCALE GENOMIC DNA]</scope>
</reference>
<organism evidence="6 7">
    <name type="scientific">Candidatus Harrisonbacteria bacterium RIFOXYA1_FULL_48_8</name>
    <dbReference type="NCBI Taxonomy" id="1798411"/>
    <lineage>
        <taxon>Bacteria</taxon>
        <taxon>Candidatus Harrisoniibacteriota</taxon>
    </lineage>
</organism>
<proteinExistence type="predicted"/>
<dbReference type="GO" id="GO:0016987">
    <property type="term" value="F:sigma factor activity"/>
    <property type="evidence" value="ECO:0007669"/>
    <property type="project" value="UniProtKB-KW"/>
</dbReference>
<evidence type="ECO:0000313" key="7">
    <source>
        <dbReference type="Proteomes" id="UP000176626"/>
    </source>
</evidence>
<keyword evidence="1" id="KW-0805">Transcription regulation</keyword>
<evidence type="ECO:0000313" key="6">
    <source>
        <dbReference type="EMBL" id="OGY68387.1"/>
    </source>
</evidence>
<feature type="domain" description="RNA polymerase sigma-70 region 2" evidence="5">
    <location>
        <begin position="24"/>
        <end position="92"/>
    </location>
</feature>
<dbReference type="NCBIfam" id="TIGR02937">
    <property type="entry name" value="sigma70-ECF"/>
    <property type="match status" value="1"/>
</dbReference>
<evidence type="ECO:0000256" key="1">
    <source>
        <dbReference type="ARBA" id="ARBA00023015"/>
    </source>
</evidence>
<dbReference type="SUPFAM" id="SSF88946">
    <property type="entry name" value="Sigma2 domain of RNA polymerase sigma factors"/>
    <property type="match status" value="1"/>
</dbReference>
<feature type="non-terminal residue" evidence="6">
    <location>
        <position position="145"/>
    </location>
</feature>
<protein>
    <recommendedName>
        <fullName evidence="5">RNA polymerase sigma-70 region 2 domain-containing protein</fullName>
    </recommendedName>
</protein>
<evidence type="ECO:0000256" key="4">
    <source>
        <dbReference type="ARBA" id="ARBA00023163"/>
    </source>
</evidence>
<evidence type="ECO:0000256" key="2">
    <source>
        <dbReference type="ARBA" id="ARBA00023082"/>
    </source>
</evidence>
<dbReference type="Gene3D" id="1.10.1740.10">
    <property type="match status" value="1"/>
</dbReference>
<sequence>MNEQIPDEEILRQSLGDPSQFKILVSKYQEPFLRKAMGIVRKQEDAEDIVQETFVKIYRYGNNFQKRAGIAFKSWAYKILMNTAFTHYQDAKKKMDSVEYLDPVLYDEEKPLSYSQDLDAMSDAKAVVKSVIEKMPEHLGRLLGL</sequence>
<evidence type="ECO:0000256" key="3">
    <source>
        <dbReference type="ARBA" id="ARBA00023125"/>
    </source>
</evidence>
<dbReference type="Pfam" id="PF04542">
    <property type="entry name" value="Sigma70_r2"/>
    <property type="match status" value="1"/>
</dbReference>
<dbReference type="Proteomes" id="UP000176626">
    <property type="component" value="Unassembled WGS sequence"/>
</dbReference>
<dbReference type="GO" id="GO:0003677">
    <property type="term" value="F:DNA binding"/>
    <property type="evidence" value="ECO:0007669"/>
    <property type="project" value="UniProtKB-KW"/>
</dbReference>
<dbReference type="AlphaFoldDB" id="A0A1G1ZWY5"/>
<keyword evidence="2" id="KW-0731">Sigma factor</keyword>
<keyword evidence="4" id="KW-0804">Transcription</keyword>
<dbReference type="InterPro" id="IPR014284">
    <property type="entry name" value="RNA_pol_sigma-70_dom"/>
</dbReference>
<dbReference type="GO" id="GO:0006352">
    <property type="term" value="P:DNA-templated transcription initiation"/>
    <property type="evidence" value="ECO:0007669"/>
    <property type="project" value="InterPro"/>
</dbReference>
<evidence type="ECO:0000259" key="5">
    <source>
        <dbReference type="Pfam" id="PF04542"/>
    </source>
</evidence>
<dbReference type="PANTHER" id="PTHR43133:SF8">
    <property type="entry name" value="RNA POLYMERASE SIGMA FACTOR HI_1459-RELATED"/>
    <property type="match status" value="1"/>
</dbReference>
<keyword evidence="3" id="KW-0238">DNA-binding</keyword>
<gene>
    <name evidence="6" type="ORF">A2214_00220</name>
</gene>
<accession>A0A1G1ZWY5</accession>
<comment type="caution">
    <text evidence="6">The sequence shown here is derived from an EMBL/GenBank/DDBJ whole genome shotgun (WGS) entry which is preliminary data.</text>
</comment>
<dbReference type="PANTHER" id="PTHR43133">
    <property type="entry name" value="RNA POLYMERASE ECF-TYPE SIGMA FACTO"/>
    <property type="match status" value="1"/>
</dbReference>